<dbReference type="EMBL" id="JARIHO010000001">
    <property type="protein sequence ID" value="KAJ7367758.1"/>
    <property type="molecule type" value="Genomic_DNA"/>
</dbReference>
<protein>
    <recommendedName>
        <fullName evidence="3">F-box domain-containing protein</fullName>
    </recommendedName>
</protein>
<dbReference type="AlphaFoldDB" id="A0AAD7ATR3"/>
<sequence length="389" mass="43313">MTELISLPQELFDLIIDQLFDDLESLRACALVCSNFLPSSRAHIFSHLRVGPLDQENTIDGLQGILARFPHLTARVQSLHLWDHIMRRHSWIAEWPESLAPGVARFLPTLVSLKRFAITIEAGFVHWANVSDALSTSVHAVLSAQTLTDLELTGLYGLPFELFANCPALKSATLKWVTFDERDNFDFAMTLAACAGSPLTLLTHLSLDLDTRVLELLSRWILLPESPLKITQLVSFVCTLDGRFDYVTVLRLLGDCAQTLQHFQLRSTDGIFDLSDLVSLRTLRIDTIAPLAPWVQWLAASITLRQSVSLVISMEAENWSPELLKLAEADAALAQFNSIGSVTLILVPQKNVDRERDLIDVSRAFADRMPSLAGKGALRVLRSLHFPVA</sequence>
<name>A0AAD7ATR3_9AGAR</name>
<keyword evidence="2" id="KW-1185">Reference proteome</keyword>
<evidence type="ECO:0000313" key="1">
    <source>
        <dbReference type="EMBL" id="KAJ7367758.1"/>
    </source>
</evidence>
<evidence type="ECO:0000313" key="2">
    <source>
        <dbReference type="Proteomes" id="UP001218218"/>
    </source>
</evidence>
<evidence type="ECO:0008006" key="3">
    <source>
        <dbReference type="Google" id="ProtNLM"/>
    </source>
</evidence>
<comment type="caution">
    <text evidence="1">The sequence shown here is derived from an EMBL/GenBank/DDBJ whole genome shotgun (WGS) entry which is preliminary data.</text>
</comment>
<dbReference type="Proteomes" id="UP001218218">
    <property type="component" value="Unassembled WGS sequence"/>
</dbReference>
<reference evidence="1" key="1">
    <citation type="submission" date="2023-03" db="EMBL/GenBank/DDBJ databases">
        <title>Massive genome expansion in bonnet fungi (Mycena s.s.) driven by repeated elements and novel gene families across ecological guilds.</title>
        <authorList>
            <consortium name="Lawrence Berkeley National Laboratory"/>
            <person name="Harder C.B."/>
            <person name="Miyauchi S."/>
            <person name="Viragh M."/>
            <person name="Kuo A."/>
            <person name="Thoen E."/>
            <person name="Andreopoulos B."/>
            <person name="Lu D."/>
            <person name="Skrede I."/>
            <person name="Drula E."/>
            <person name="Henrissat B."/>
            <person name="Morin E."/>
            <person name="Kohler A."/>
            <person name="Barry K."/>
            <person name="LaButti K."/>
            <person name="Morin E."/>
            <person name="Salamov A."/>
            <person name="Lipzen A."/>
            <person name="Mereny Z."/>
            <person name="Hegedus B."/>
            <person name="Baldrian P."/>
            <person name="Stursova M."/>
            <person name="Weitz H."/>
            <person name="Taylor A."/>
            <person name="Grigoriev I.V."/>
            <person name="Nagy L.G."/>
            <person name="Martin F."/>
            <person name="Kauserud H."/>
        </authorList>
    </citation>
    <scope>NUCLEOTIDE SEQUENCE</scope>
    <source>
        <strain evidence="1">CBHHK002</strain>
    </source>
</reference>
<gene>
    <name evidence="1" type="ORF">DFH08DRAFT_829290</name>
</gene>
<organism evidence="1 2">
    <name type="scientific">Mycena albidolilacea</name>
    <dbReference type="NCBI Taxonomy" id="1033008"/>
    <lineage>
        <taxon>Eukaryota</taxon>
        <taxon>Fungi</taxon>
        <taxon>Dikarya</taxon>
        <taxon>Basidiomycota</taxon>
        <taxon>Agaricomycotina</taxon>
        <taxon>Agaricomycetes</taxon>
        <taxon>Agaricomycetidae</taxon>
        <taxon>Agaricales</taxon>
        <taxon>Marasmiineae</taxon>
        <taxon>Mycenaceae</taxon>
        <taxon>Mycena</taxon>
    </lineage>
</organism>
<accession>A0AAD7ATR3</accession>
<proteinExistence type="predicted"/>